<keyword evidence="1" id="KW-0812">Transmembrane</keyword>
<accession>A0AAU9E121</accession>
<dbReference type="EMBL" id="AP028654">
    <property type="protein sequence ID" value="BEP28119.1"/>
    <property type="molecule type" value="Genomic_DNA"/>
</dbReference>
<reference evidence="2 3" key="1">
    <citation type="submission" date="2023-08" db="EMBL/GenBank/DDBJ databases">
        <title>Helicovermis profunda gen. nov., sp. nov., a novel mesophilic, fermentative bacterium within the Bacillota from a deep-sea hydrothermal vent chimney.</title>
        <authorList>
            <person name="Miyazaki U."/>
            <person name="Mizutani D."/>
            <person name="Hashimoto Y."/>
            <person name="Tame A."/>
            <person name="Sawayama S."/>
            <person name="Miyazaki J."/>
            <person name="Takai K."/>
            <person name="Nakagawa S."/>
        </authorList>
    </citation>
    <scope>NUCLEOTIDE SEQUENCE [LARGE SCALE GENOMIC DNA]</scope>
    <source>
        <strain evidence="2 3">S502</strain>
    </source>
</reference>
<dbReference type="RefSeq" id="WP_338536462.1">
    <property type="nucleotide sequence ID" value="NZ_AP028654.1"/>
</dbReference>
<keyword evidence="1" id="KW-1133">Transmembrane helix</keyword>
<feature type="transmembrane region" description="Helical" evidence="1">
    <location>
        <begin position="7"/>
        <end position="25"/>
    </location>
</feature>
<keyword evidence="3" id="KW-1185">Reference proteome</keyword>
<name>A0AAU9E121_9FIRM</name>
<keyword evidence="1" id="KW-0472">Membrane</keyword>
<organism evidence="2 3">
    <name type="scientific">Helicovermis profundi</name>
    <dbReference type="NCBI Taxonomy" id="3065157"/>
    <lineage>
        <taxon>Bacteria</taxon>
        <taxon>Bacillati</taxon>
        <taxon>Bacillota</taxon>
        <taxon>Clostridia</taxon>
        <taxon>Helicovermis</taxon>
    </lineage>
</organism>
<sequence length="90" mass="10305">MKSLRKVLVIGVLLILFAQVLILFSKEKVDINTLSKDYYITNGYKETSSKNLVTSIYLDYRLFDSFFEASILLVVVTGIAFMTIKDKDLE</sequence>
<feature type="transmembrane region" description="Helical" evidence="1">
    <location>
        <begin position="66"/>
        <end position="84"/>
    </location>
</feature>
<dbReference type="AlphaFoldDB" id="A0AAU9E121"/>
<proteinExistence type="predicted"/>
<evidence type="ECO:0000313" key="2">
    <source>
        <dbReference type="EMBL" id="BEP28119.1"/>
    </source>
</evidence>
<dbReference type="KEGG" id="hprf:HLPR_04500"/>
<evidence type="ECO:0000313" key="3">
    <source>
        <dbReference type="Proteomes" id="UP001321786"/>
    </source>
</evidence>
<evidence type="ECO:0000256" key="1">
    <source>
        <dbReference type="SAM" id="Phobius"/>
    </source>
</evidence>
<dbReference type="Proteomes" id="UP001321786">
    <property type="component" value="Chromosome"/>
</dbReference>
<gene>
    <name evidence="2" type="ORF">HLPR_04500</name>
</gene>
<protein>
    <submittedName>
        <fullName evidence="2">Uncharacterized protein</fullName>
    </submittedName>
</protein>